<name>A0ABC8RGQ6_9AQUA</name>
<proteinExistence type="predicted"/>
<gene>
    <name evidence="1" type="ORF">ILEXP_LOCUS11280</name>
</gene>
<keyword evidence="2" id="KW-1185">Reference proteome</keyword>
<sequence length="106" mass="11770">MADYLTSGGDCFRGWGMCGDAFGTFGFDVHHRYSDPVKGILDLDGLPEKGSMEYYSAMAHRDRFIRRHGGRRLADTVDSSPLTFDGGNETYQIDGLGLYGFLVLFT</sequence>
<organism evidence="1 2">
    <name type="scientific">Ilex paraguariensis</name>
    <name type="common">yerba mate</name>
    <dbReference type="NCBI Taxonomy" id="185542"/>
    <lineage>
        <taxon>Eukaryota</taxon>
        <taxon>Viridiplantae</taxon>
        <taxon>Streptophyta</taxon>
        <taxon>Embryophyta</taxon>
        <taxon>Tracheophyta</taxon>
        <taxon>Spermatophyta</taxon>
        <taxon>Magnoliopsida</taxon>
        <taxon>eudicotyledons</taxon>
        <taxon>Gunneridae</taxon>
        <taxon>Pentapetalae</taxon>
        <taxon>asterids</taxon>
        <taxon>campanulids</taxon>
        <taxon>Aquifoliales</taxon>
        <taxon>Aquifoliaceae</taxon>
        <taxon>Ilex</taxon>
    </lineage>
</organism>
<protein>
    <submittedName>
        <fullName evidence="1">Uncharacterized protein</fullName>
    </submittedName>
</protein>
<dbReference type="AlphaFoldDB" id="A0ABC8RGQ6"/>
<dbReference type="EMBL" id="CAUOFW020001313">
    <property type="protein sequence ID" value="CAK9143567.1"/>
    <property type="molecule type" value="Genomic_DNA"/>
</dbReference>
<evidence type="ECO:0000313" key="1">
    <source>
        <dbReference type="EMBL" id="CAK9143567.1"/>
    </source>
</evidence>
<reference evidence="1 2" key="1">
    <citation type="submission" date="2024-02" db="EMBL/GenBank/DDBJ databases">
        <authorList>
            <person name="Vignale AGUSTIN F."/>
            <person name="Sosa J E."/>
            <person name="Modenutti C."/>
        </authorList>
    </citation>
    <scope>NUCLEOTIDE SEQUENCE [LARGE SCALE GENOMIC DNA]</scope>
</reference>
<accession>A0ABC8RGQ6</accession>
<dbReference type="Proteomes" id="UP001642360">
    <property type="component" value="Unassembled WGS sequence"/>
</dbReference>
<evidence type="ECO:0000313" key="2">
    <source>
        <dbReference type="Proteomes" id="UP001642360"/>
    </source>
</evidence>
<comment type="caution">
    <text evidence="1">The sequence shown here is derived from an EMBL/GenBank/DDBJ whole genome shotgun (WGS) entry which is preliminary data.</text>
</comment>